<dbReference type="PROSITE" id="PS50026">
    <property type="entry name" value="EGF_3"/>
    <property type="match status" value="1"/>
</dbReference>
<dbReference type="Proteomes" id="UP000001554">
    <property type="component" value="Chromosome 18"/>
</dbReference>
<reference evidence="7" key="2">
    <citation type="submission" date="2025-08" db="UniProtKB">
        <authorList>
            <consortium name="RefSeq"/>
        </authorList>
    </citation>
    <scope>IDENTIFICATION</scope>
    <source>
        <strain evidence="7">S238N-H82</strain>
        <tissue evidence="7">Testes</tissue>
    </source>
</reference>
<keyword evidence="3" id="KW-0812">Transmembrane</keyword>
<evidence type="ECO:0000256" key="4">
    <source>
        <dbReference type="SAM" id="SignalP"/>
    </source>
</evidence>
<evidence type="ECO:0000256" key="1">
    <source>
        <dbReference type="PROSITE-ProRule" id="PRU00076"/>
    </source>
</evidence>
<feature type="signal peptide" evidence="4">
    <location>
        <begin position="1"/>
        <end position="24"/>
    </location>
</feature>
<organism evidence="6 7">
    <name type="scientific">Branchiostoma floridae</name>
    <name type="common">Florida lancelet</name>
    <name type="synonym">Amphioxus</name>
    <dbReference type="NCBI Taxonomy" id="7739"/>
    <lineage>
        <taxon>Eukaryota</taxon>
        <taxon>Metazoa</taxon>
        <taxon>Chordata</taxon>
        <taxon>Cephalochordata</taxon>
        <taxon>Leptocardii</taxon>
        <taxon>Amphioxiformes</taxon>
        <taxon>Branchiostomatidae</taxon>
        <taxon>Branchiostoma</taxon>
    </lineage>
</organism>
<keyword evidence="3" id="KW-1133">Transmembrane helix</keyword>
<comment type="caution">
    <text evidence="1">Lacks conserved residue(s) required for the propagation of feature annotation.</text>
</comment>
<sequence>MKDLKRTVVVIIITIQVLPCLITGQSVGAPTMATPSVAPGGAEGGIGSDKTTTGVYNTTSHVTNSRETNTTLEQTRLLDFMTLPIENGSSTLEGTLFPLTNITLQPDLSSTANTKITSDSVENVSPSEQLTDGVIGDSSVTRTSVSQSIRNVHDANLTTVATTGAYVTDHVTNSRETNTTLLQTKRPNVMTLSNENGSSTFESFDFLSRNNLTEPILNSTAKPENSSKNVVMTTPNENVDSTFEYLDFLSLNRSTDPTLNSTANPQFTSENTSVYQMTGNPTDELLRNSSVTGLGEDSHSVIRLHDIHITTVATTGVRNVTNNSDTNTTPDTGLVDVMTLPNENTTLESLSFPFINTTSEPTLNSTANPQNQSKNVSVYQTTEGFITNSSVTTIVDEYHSVSSLHDINNTADATNGAQDKANTTFQSPSFSFKNTSTEPSLDTTANPKYTSVPSENTTSASDKMTVSSTYLQISNSTVTETVLNTVDLYDNNYTTEETATTMPSVTYRSQTDGIVTTLPFTGNPDVGAGQPTAAEDGISTPDQTMAPDTTLAASTMATTMKITTAAPTTQSTTTVPTTTTTTTRMKTTTAKVTTVKPTTAKVTTVKAATVKATTARPRVTSNTTVLTTTTTPAPPYLVQAPPRTANLVPDQIPSEIIVSISTIIVFDKPWHRDLARAWSREYKTFTGAFSATMLTYFESVRNSGFDRLLVDKLSSMTVQVEESSNRRKRQVEEYTAVSYIVQYAYKRLMASGGVDRVLRRTGIPAAVKDRSLNVDGFTPVGSTELIFTSQAEVDKEALKKLVQFDNPCQYYECDRGFSCHQDEVDNTKFSCISRCMVNFCLTKGFCTHLLEGHPTCKCDSTSGGWYTGERCEYFISHVAAVCAAVGVQAVLLACVVFKRRKDSPYLLPVRIAPANSYTRSVHALGKR</sequence>
<dbReference type="GeneID" id="118406185"/>
<dbReference type="InterPro" id="IPR000742">
    <property type="entry name" value="EGF"/>
</dbReference>
<feature type="region of interest" description="Disordered" evidence="2">
    <location>
        <begin position="38"/>
        <end position="57"/>
    </location>
</feature>
<feature type="domain" description="EGF-like" evidence="5">
    <location>
        <begin position="832"/>
        <end position="872"/>
    </location>
</feature>
<feature type="region of interest" description="Disordered" evidence="2">
    <location>
        <begin position="412"/>
        <end position="463"/>
    </location>
</feature>
<keyword evidence="1" id="KW-0245">EGF-like domain</keyword>
<keyword evidence="6" id="KW-1185">Reference proteome</keyword>
<evidence type="ECO:0000256" key="2">
    <source>
        <dbReference type="SAM" id="MobiDB-lite"/>
    </source>
</evidence>
<reference evidence="6" key="1">
    <citation type="journal article" date="2020" name="Nat. Ecol. Evol.">
        <title>Deeply conserved synteny resolves early events in vertebrate evolution.</title>
        <authorList>
            <person name="Simakov O."/>
            <person name="Marletaz F."/>
            <person name="Yue J.X."/>
            <person name="O'Connell B."/>
            <person name="Jenkins J."/>
            <person name="Brandt A."/>
            <person name="Calef R."/>
            <person name="Tung C.H."/>
            <person name="Huang T.K."/>
            <person name="Schmutz J."/>
            <person name="Satoh N."/>
            <person name="Yu J.K."/>
            <person name="Putnam N.H."/>
            <person name="Green R.E."/>
            <person name="Rokhsar D.S."/>
        </authorList>
    </citation>
    <scope>NUCLEOTIDE SEQUENCE [LARGE SCALE GENOMIC DNA]</scope>
    <source>
        <strain evidence="6">S238N-H82</strain>
    </source>
</reference>
<accession>A0A9J7KJL7</accession>
<keyword evidence="3" id="KW-0472">Membrane</keyword>
<keyword evidence="4" id="KW-0732">Signal</keyword>
<evidence type="ECO:0000259" key="5">
    <source>
        <dbReference type="PROSITE" id="PS50026"/>
    </source>
</evidence>
<gene>
    <name evidence="7" type="primary">LOC118406185</name>
</gene>
<dbReference type="AlphaFoldDB" id="A0A9J7KJL7"/>
<dbReference type="RefSeq" id="XP_035661963.1">
    <property type="nucleotide sequence ID" value="XM_035806070.1"/>
</dbReference>
<name>A0A9J7KJL7_BRAFL</name>
<protein>
    <submittedName>
        <fullName evidence="7">Mucin-5AC-like isoform X2</fullName>
    </submittedName>
</protein>
<evidence type="ECO:0000313" key="7">
    <source>
        <dbReference type="RefSeq" id="XP_035661963.1"/>
    </source>
</evidence>
<evidence type="ECO:0000313" key="6">
    <source>
        <dbReference type="Proteomes" id="UP000001554"/>
    </source>
</evidence>
<feature type="transmembrane region" description="Helical" evidence="3">
    <location>
        <begin position="874"/>
        <end position="897"/>
    </location>
</feature>
<proteinExistence type="predicted"/>
<feature type="chain" id="PRO_5039933733" evidence="4">
    <location>
        <begin position="25"/>
        <end position="927"/>
    </location>
</feature>
<evidence type="ECO:0000256" key="3">
    <source>
        <dbReference type="SAM" id="Phobius"/>
    </source>
</evidence>